<reference evidence="12" key="1">
    <citation type="submission" date="2015-08" db="EMBL/GenBank/DDBJ databases">
        <authorList>
            <person name="Kim K.M."/>
        </authorList>
    </citation>
    <scope>NUCLEOTIDE SEQUENCE [LARGE SCALE GENOMIC DNA]</scope>
    <source>
        <strain evidence="12">KCTC 23892</strain>
    </source>
</reference>
<name>A0A1B3BB34_9GAMM</name>
<dbReference type="CDD" id="cd16833">
    <property type="entry name" value="YfiH"/>
    <property type="match status" value="1"/>
</dbReference>
<evidence type="ECO:0000256" key="10">
    <source>
        <dbReference type="RuleBase" id="RU361274"/>
    </source>
</evidence>
<dbReference type="SUPFAM" id="SSF64438">
    <property type="entry name" value="CNF1/YfiH-like putative cysteine hydrolases"/>
    <property type="match status" value="1"/>
</dbReference>
<dbReference type="GO" id="GO:0005507">
    <property type="term" value="F:copper ion binding"/>
    <property type="evidence" value="ECO:0007669"/>
    <property type="project" value="TreeGrafter"/>
</dbReference>
<evidence type="ECO:0000256" key="4">
    <source>
        <dbReference type="ARBA" id="ARBA00022723"/>
    </source>
</evidence>
<dbReference type="PATRIC" id="fig|1144748.3.peg.1281"/>
<dbReference type="GO" id="GO:0016787">
    <property type="term" value="F:hydrolase activity"/>
    <property type="evidence" value="ECO:0007669"/>
    <property type="project" value="UniProtKB-KW"/>
</dbReference>
<dbReference type="GO" id="GO:0017061">
    <property type="term" value="F:S-methyl-5-thioadenosine phosphorylase activity"/>
    <property type="evidence" value="ECO:0007669"/>
    <property type="project" value="UniProtKB-EC"/>
</dbReference>
<dbReference type="AlphaFoldDB" id="A0A1B3BB34"/>
<comment type="similarity">
    <text evidence="2 10">Belongs to the purine nucleoside phosphorylase YfiH/LACC1 family.</text>
</comment>
<dbReference type="InterPro" id="IPR038371">
    <property type="entry name" value="Cu_polyphenol_OxRdtase_sf"/>
</dbReference>
<protein>
    <recommendedName>
        <fullName evidence="10">Purine nucleoside phosphorylase</fullName>
    </recommendedName>
</protein>
<dbReference type="EMBL" id="CP012418">
    <property type="protein sequence ID" value="AOE49987.1"/>
    <property type="molecule type" value="Genomic_DNA"/>
</dbReference>
<dbReference type="PANTHER" id="PTHR30616:SF2">
    <property type="entry name" value="PURINE NUCLEOSIDE PHOSPHORYLASE LACC1"/>
    <property type="match status" value="1"/>
</dbReference>
<evidence type="ECO:0000256" key="8">
    <source>
        <dbReference type="ARBA" id="ARBA00048968"/>
    </source>
</evidence>
<dbReference type="Gene3D" id="3.60.140.10">
    <property type="entry name" value="CNF1/YfiH-like putative cysteine hydrolases"/>
    <property type="match status" value="1"/>
</dbReference>
<sequence>MSLSLVRPGWPAPSNIIAFSSTRLGGVSKAPYDSLNLALHVGDSTRDVMDNRKTLIDSEQIPYPQWLNQTHSTNVVQHGVEAEEADGCYTSDKEKACLVMTADCLPVLLCDESGSWVAAVHAGWRGLSQGVLQQAVKKYRGSSRLMAWIGPAISQQRFEVGSDVRESFLRNSPAYKTFFEERGNKWLCDLPNIAEYILKAQSVDVYQCGLCTYDLKERFYSHRRETHNNNSLHGAQTGRMVTAIWINNNKE</sequence>
<proteinExistence type="inferred from homology"/>
<dbReference type="KEGG" id="ksd:KS2013_1272"/>
<evidence type="ECO:0000256" key="9">
    <source>
        <dbReference type="ARBA" id="ARBA00049893"/>
    </source>
</evidence>
<dbReference type="PANTHER" id="PTHR30616">
    <property type="entry name" value="UNCHARACTERIZED PROTEIN YFIH"/>
    <property type="match status" value="1"/>
</dbReference>
<gene>
    <name evidence="11" type="ORF">KS2013_1272</name>
</gene>
<organism evidence="11 12">
    <name type="scientific">Kangiella sediminilitoris</name>
    <dbReference type="NCBI Taxonomy" id="1144748"/>
    <lineage>
        <taxon>Bacteria</taxon>
        <taxon>Pseudomonadati</taxon>
        <taxon>Pseudomonadota</taxon>
        <taxon>Gammaproteobacteria</taxon>
        <taxon>Kangiellales</taxon>
        <taxon>Kangiellaceae</taxon>
        <taxon>Kangiella</taxon>
    </lineage>
</organism>
<dbReference type="STRING" id="1144748.KS2013_1272"/>
<dbReference type="RefSeq" id="WP_068991338.1">
    <property type="nucleotide sequence ID" value="NZ_CP012418.1"/>
</dbReference>
<dbReference type="InterPro" id="IPR003730">
    <property type="entry name" value="Cu_polyphenol_OxRdtase"/>
</dbReference>
<accession>A0A1B3BB34</accession>
<keyword evidence="4" id="KW-0479">Metal-binding</keyword>
<comment type="catalytic activity">
    <reaction evidence="7">
        <text>adenosine + H2O + H(+) = inosine + NH4(+)</text>
        <dbReference type="Rhea" id="RHEA:24408"/>
        <dbReference type="ChEBI" id="CHEBI:15377"/>
        <dbReference type="ChEBI" id="CHEBI:15378"/>
        <dbReference type="ChEBI" id="CHEBI:16335"/>
        <dbReference type="ChEBI" id="CHEBI:17596"/>
        <dbReference type="ChEBI" id="CHEBI:28938"/>
        <dbReference type="EC" id="3.5.4.4"/>
    </reaction>
    <physiologicalReaction direction="left-to-right" evidence="7">
        <dbReference type="Rhea" id="RHEA:24409"/>
    </physiologicalReaction>
</comment>
<evidence type="ECO:0000256" key="1">
    <source>
        <dbReference type="ARBA" id="ARBA00000553"/>
    </source>
</evidence>
<dbReference type="OrthoDB" id="4279at2"/>
<keyword evidence="12" id="KW-1185">Reference proteome</keyword>
<evidence type="ECO:0000256" key="2">
    <source>
        <dbReference type="ARBA" id="ARBA00007353"/>
    </source>
</evidence>
<evidence type="ECO:0000256" key="6">
    <source>
        <dbReference type="ARBA" id="ARBA00022833"/>
    </source>
</evidence>
<evidence type="ECO:0000313" key="12">
    <source>
        <dbReference type="Proteomes" id="UP000094147"/>
    </source>
</evidence>
<keyword evidence="6" id="KW-0862">Zinc</keyword>
<comment type="catalytic activity">
    <reaction evidence="8">
        <text>adenosine + phosphate = alpha-D-ribose 1-phosphate + adenine</text>
        <dbReference type="Rhea" id="RHEA:27642"/>
        <dbReference type="ChEBI" id="CHEBI:16335"/>
        <dbReference type="ChEBI" id="CHEBI:16708"/>
        <dbReference type="ChEBI" id="CHEBI:43474"/>
        <dbReference type="ChEBI" id="CHEBI:57720"/>
        <dbReference type="EC" id="2.4.2.1"/>
    </reaction>
    <physiologicalReaction direction="left-to-right" evidence="8">
        <dbReference type="Rhea" id="RHEA:27643"/>
    </physiologicalReaction>
</comment>
<evidence type="ECO:0000256" key="7">
    <source>
        <dbReference type="ARBA" id="ARBA00047989"/>
    </source>
</evidence>
<comment type="catalytic activity">
    <reaction evidence="1">
        <text>inosine + phosphate = alpha-D-ribose 1-phosphate + hypoxanthine</text>
        <dbReference type="Rhea" id="RHEA:27646"/>
        <dbReference type="ChEBI" id="CHEBI:17368"/>
        <dbReference type="ChEBI" id="CHEBI:17596"/>
        <dbReference type="ChEBI" id="CHEBI:43474"/>
        <dbReference type="ChEBI" id="CHEBI:57720"/>
        <dbReference type="EC" id="2.4.2.1"/>
    </reaction>
    <physiologicalReaction direction="left-to-right" evidence="1">
        <dbReference type="Rhea" id="RHEA:27647"/>
    </physiologicalReaction>
</comment>
<evidence type="ECO:0000256" key="3">
    <source>
        <dbReference type="ARBA" id="ARBA00022679"/>
    </source>
</evidence>
<comment type="catalytic activity">
    <reaction evidence="9">
        <text>S-methyl-5'-thioadenosine + phosphate = 5-(methylsulfanyl)-alpha-D-ribose 1-phosphate + adenine</text>
        <dbReference type="Rhea" id="RHEA:11852"/>
        <dbReference type="ChEBI" id="CHEBI:16708"/>
        <dbReference type="ChEBI" id="CHEBI:17509"/>
        <dbReference type="ChEBI" id="CHEBI:43474"/>
        <dbReference type="ChEBI" id="CHEBI:58533"/>
        <dbReference type="EC" id="2.4.2.28"/>
    </reaction>
    <physiologicalReaction direction="left-to-right" evidence="9">
        <dbReference type="Rhea" id="RHEA:11853"/>
    </physiologicalReaction>
</comment>
<evidence type="ECO:0000313" key="11">
    <source>
        <dbReference type="EMBL" id="AOE49987.1"/>
    </source>
</evidence>
<dbReference type="Proteomes" id="UP000094147">
    <property type="component" value="Chromosome"/>
</dbReference>
<dbReference type="NCBIfam" id="TIGR00726">
    <property type="entry name" value="peptidoglycan editing factor PgeF"/>
    <property type="match status" value="1"/>
</dbReference>
<keyword evidence="3" id="KW-0808">Transferase</keyword>
<evidence type="ECO:0000256" key="5">
    <source>
        <dbReference type="ARBA" id="ARBA00022801"/>
    </source>
</evidence>
<dbReference type="Pfam" id="PF02578">
    <property type="entry name" value="Cu-oxidase_4"/>
    <property type="match status" value="1"/>
</dbReference>
<keyword evidence="5" id="KW-0378">Hydrolase</keyword>
<dbReference type="InterPro" id="IPR011324">
    <property type="entry name" value="Cytotoxic_necrot_fac-like_cat"/>
</dbReference>